<dbReference type="AlphaFoldDB" id="A0A1W1CCS6"/>
<organism evidence="1">
    <name type="scientific">hydrothermal vent metagenome</name>
    <dbReference type="NCBI Taxonomy" id="652676"/>
    <lineage>
        <taxon>unclassified sequences</taxon>
        <taxon>metagenomes</taxon>
        <taxon>ecological metagenomes</taxon>
    </lineage>
</organism>
<sequence>MLQRGLITILLLSGVLYSMGNPPPNYDAQYDEMIEKEVSADIESIRTDRLAKEKDILSGIKLKSLVFQEKLITTSDGKKVKKNIPVKLVFRGDSVVYINSVKNMDREIKTNIVIKNPIPDGTEYIKGSAICGEGCTISYSKDGGETLTHSDRHGASYIEFHFSNIYPEKEVRMGFRAIIK</sequence>
<dbReference type="EMBL" id="FPHE01000127">
    <property type="protein sequence ID" value="SFV63515.1"/>
    <property type="molecule type" value="Genomic_DNA"/>
</dbReference>
<proteinExistence type="predicted"/>
<accession>A0A1W1CCS6</accession>
<protein>
    <submittedName>
        <fullName evidence="1">Uncharacterized protein</fullName>
    </submittedName>
</protein>
<dbReference type="NCBIfam" id="TIGR01451">
    <property type="entry name" value="B_ant_repeat"/>
    <property type="match status" value="1"/>
</dbReference>
<name>A0A1W1CCS6_9ZZZZ</name>
<dbReference type="InterPro" id="IPR047589">
    <property type="entry name" value="DUF11_rpt"/>
</dbReference>
<reference evidence="1" key="1">
    <citation type="submission" date="2016-10" db="EMBL/GenBank/DDBJ databases">
        <authorList>
            <person name="de Groot N.N."/>
        </authorList>
    </citation>
    <scope>NUCLEOTIDE SEQUENCE</scope>
</reference>
<gene>
    <name evidence="1" type="ORF">MNB_SV-12-395</name>
</gene>
<evidence type="ECO:0000313" key="1">
    <source>
        <dbReference type="EMBL" id="SFV63515.1"/>
    </source>
</evidence>